<dbReference type="Pfam" id="PF19258">
    <property type="entry name" value="KxYKxGKxW_sig"/>
    <property type="match status" value="1"/>
</dbReference>
<reference evidence="9" key="2">
    <citation type="submission" date="2021-04" db="EMBL/GenBank/DDBJ databases">
        <authorList>
            <person name="Gilroy R."/>
        </authorList>
    </citation>
    <scope>NUCLEOTIDE SEQUENCE</scope>
    <source>
        <strain evidence="9">6627</strain>
    </source>
</reference>
<dbReference type="Pfam" id="PF06458">
    <property type="entry name" value="MucBP"/>
    <property type="match status" value="1"/>
</dbReference>
<dbReference type="Pfam" id="PF17966">
    <property type="entry name" value="Muc_B2"/>
    <property type="match status" value="20"/>
</dbReference>
<keyword evidence="5" id="KW-0572">Peptidoglycan-anchor</keyword>
<feature type="transmembrane region" description="Helical" evidence="7">
    <location>
        <begin position="4110"/>
        <end position="4128"/>
    </location>
</feature>
<name>A0A9D1UWR7_9LACO</name>
<dbReference type="InterPro" id="IPR022263">
    <property type="entry name" value="KxYKxGKxW"/>
</dbReference>
<sequence>MKQKTYFGKRLNRVKLYKKGKFWVASTLTFISTELMMAAPVHASKVDSVSQSSVISQTITSSSSSLVSNSNLSSSSNSNSIESSNSSVSKKDSSSSLKSSISSSSISKSSATSSSSELVKSSSSSVAVSSSSQSSSASSVRSKTEADVKKSSSSINSSSLTSSSSESSSTSSSTDTSSVQDADAAEISNDSDLNAQNDLKVANAVTQLQDTPVVKNKEDNDSAATALTPNTQQDANDDPLKRALTRLYLQITDDDVSVSDAEQEYNYDYLSGEWYIFFEDEKGNLLPVTYPGLGYTADGELYFGGTGSSVRKAVKSAVQDVDNEGYTLDHLALNVSLTQWNNTFTFYLHFKEKPQQLGKPVTVIYKTQDGKVLGKGQAVYTNAQGQTDSKPYQNDSYDTSAKNFAGYHLVDIDGNSQGLVTNQPQTVTYIYAPNQESVTINFVDDEENEKNVGHVNVSGTFGSTASENVQDYVAQNLPNYVYVSTDWPGSIEFTTANNGKSYTVHLKHKTKQVTETKTVTQTIKYVFQDGKQAEPDHIAKITFQRTNTIDLADNNKVISSTAWQNMSNTDEFPVVQSPEIVGYTASFTSSVAVIGITADSNDNTQTITYTPNKYSITITYYDMDAKKLIQPTVVLEGDYGTSPNYDYQSVIDKLESEGYKVARDNIPADLKFDNTGKQAYEVDFTHTSTVLPKDAAGLTKVIKRTIHYVYADGKEAAADKIQTVTYTRTAVEDNVTHEIKYGNWTTTTNPAQFAAVTSPTITGYTPSMTTVSAESITSNTADQTIAVIYTANGGNQTPQSDLKTTVTQTIYYLKNDGTQLLQPTVTTITFTRKKNADGTYTPWQAQGADEFKSIAAPEIDGYTPNIQATKLISNVKATDANNVQTITYSPIEAQATITFYDETEKKNINVVSLSGAFGTSSTYSPAKEIEYLTSHGYIQDTGNSDFPASGSVDFETDNQAFTISFTHAMKNVSQTQTVQQQIKYQFADGSQAADPVIRSLTFTRNGVLDEATGQVTYQDWKPETTNTFSAVKSPVITGYTTSHPYSTAVTVDGSSATNVQVITYTPNTETATVTFVDQTSGKTIVTQTISGSFGTESTYSPADEISKLEAEGYVLVKNGYQTFKFDKDSTQPIYQFTITFDEGTTTSTESKTVNRTIYYEDQDGNQVASSYTDSITFTRQKTVNNVTHAVTYTNWNNTSSEFAPVQSPKVTGYTVQKGEEQSQAVTVTPDSNNVSQVITYTANQEQIKIEYIDAFDPNNPNTPNYNSTTVLSTDTLTGAYGTSASYSPDAANTKYTAEGYVPLGFGSDFPSDGLKFDVDGVQVYKYYYTHSMKSIPEQKQVTSTINYVMSDGSKAPSANVQTLTFNRTNTEDMVTKKITDGAWNVASQQTTAVTSPVIAGYTPDKKQVASITITPDMGNQTTTVTYTPDQEQFTVKFVDETTGTTLDTKVETGAFNTKTSYSPQAEINSYLAKGYVLVSNTFPQDGYTFGTSAPVYTVTLKHGTSTIDATSGEKNLTKNITRTINYEYADHSKAYQSATETVTFTRNAVKDNVTGQILSYGNWEASGNAFYNAVNSPNITGYTANPATVAQANVSANDQNTTVTVTYTANLEHATVIFQDDTTGKALYTQNLTGAYNSVSDYNPSSEIQKLVNSGYVLGQDGYPTDGKIFGKDGINQQFVIHFTEKTDDYNDQNNPEGLDLKHTVTHTIHYVYQNGDQAAADKTESLTFNRTATKNEATGQIVYSPWKVVGTTDDFAPIMSPEITGYTASAPESTAYNNVTPDTPIPDQTITYTPNTESATVTYWDDTDNKAMKVVPLTGPFGTTSDYNPANQIKDYQDKGYVMVENNVPENGIKFTAGNSNSYFIHFVHGTTTITTANNSDHLDLSHQVSRTIKYVYANQTSAHADNVQTLTFTRTATKDNVTGKITGYSDWTPASQTFNAVDSPIITGYHADQTTVGAVNNVNENSQSITTTVTYTPDTETAYVQYIDDTTGKVIHTDTLTGPYESQSTYSVQDELKQLNPGYVYVSTNFPTNGEIFNQAGKTPTYVVHLTEGTTNYTPVDNPEKLDLTDIVTQTIHYQFKDGTKAADDYETSIAFTRTATKNNVTGAITYNAWTPAVSDFDQVQSPTVKGYTPNKAQSDAVVVKPGDSDNVQTIVYTPNEEKATVNFIDDTTDKTIESDTLTGVYDSTSSFDLADKIKVLEAKGYQLVSDTEYPADGNIFNEDGVNQVFNIHLKETTTTYNENNNPENLDLTDTVTQTIHYQYANGQTAAKDATATVKFTRTATKNNVTGNITYSAWTPAIQNFDQVQSPVIEGYTPSAAQSSAVVVRPGDPDNVQTIKYTANKEHATINFVDDTNNKVLDTVNLTGAFDSKATFDMANALKQLQAHGYVIGQNNYPADGNVFNKDGVNQVFTVHVTEGTTHYTTSNNPENLELSDTVTQTIHYVFADGTQAAKDVVKTVSFTRDAVKNNVTGVITYGNWTPAVQNFSQVQSPVIEGYTPSAAQSTAVTVKPGDQDNVQKIVYTPNQEQATVKVIDLTTGNTLETDDLTGAYGTKANFDVQSVIDKYTKQGYVFVRSTFPTDGYRFTTNAPQFDIYLQHGTDTDPSHLDLTATVTETIKYVYADGREAKPTQTLTLTFHRTGKYDDVTHTATYGDWQADNGTTFKEVPTPVITGYTPDKTSVAAVNGVTADTPDQTITVTYKANQEYATVTYVDATENKTIATANINGAFGTTSTYSPDATIKQLEAQGYEVVTDDFPQAGIVFNQDGKTLNYMVTLKHKTLTETPDSNPDNLDLTNTVTETIKYVYADGDVAAKTYTAAVKYTRTATKDLVTNKVEYTDWQPVGNSELPQVVSPTITGYTADKAQIAPIQTHAGMDLAPITVTYSPNQEQATVTYYDETSQQNISVANLNGAFGSKSAYNPQTTLDKLIATGYEVVSNDFPANGIVFNQDGTVQNYRIVLKHGTSQITSENNPGNVDLTSTVTQVINYVYDDGTQAAPTYEASVTYTRTATKDNVTGQIISYSDWSTTANRTLPAVVSPTITGYTPDIAQVKAVETSPEEELDPVTVTYKANQEHAKVEYYDETAGTVITIADVSGAFGSASSYNPAPTIKQLIDQGYEIVSDDFPLDGIKFNQDGKVPTYTITFKHGTETETADHNLDNLDLKQTVNETINYQYQNGSQAAPSVHATITFTRDAVKDKVTGKVISYSNWQATDNGEFAGVKSPVIEGYTADPAYVDAIAVTPDSVDQTITVTYAPDQEQASVTYIDDTTGQVLTTENLTGNFGSKSTYDAQSVIQNYEKQGYQLVSSDYPTDGFTFNDKKQQFTIHLKHEITTDTVTNDPDQISNLSRTVTRTIIYKYSDGKQAAKTKIQKVNFTRNATYDHVTKEVTYGKWQVQGLDEFLKVVSPYIKGYLPNIKSVDEVDHISATTPNVTTTVIYTSDIQHATVTYIDTTTGKTLQTVDISGDLNTTSDYRTAQSIKDYEAKGYKVVSDNYPDNGAVFDQKGVVKQYTVKLAHQTAEYNPTNPGDYDLSQTVSRTIYYLIDTNARATNEVHAPTIQKVTFTRTATKDLVTGEITYTPWKADGQSQFAEFNVPQKTGYTPSQETVSAWNAQPNDGETTLTVLYTPNKEHATVTYIDQTTGKTIKVDQINGVFGQTADYDVTSAIQALEKQGYELVSNDYPAAGLTFDQDGKQLNYKVVLKEGTKTTVGKDNPAESDLNKEVTRTIKFVDSTGKEVAAPVVQTVHFTRNKTQNLVTGAITYTDWQADGQTEFDQFKVPVKTGYTPSQAVVPAWNAQPSDSDQELTVTYTANKEHATVTYIDQTTGKTIKVDQINGVFGQTADYDITSEIQALEKQGYELVSNDYPIAGLTFDQDGKQLNYTVVMKEGTKITVGKDNPAESDLNKEVTRTIKFVDSTGKEVAAPIVQTVHFTRNEIQNLVTGAITYTDWQAEGEATFDQVTVPVITGYTAAQTQVEAQTGIQVQTPSRTVTVVYTKNESVTSQPSEPGTPVTPEIPEPSEPEKPAAPETPVPSKPTKSTQTAKPVKKQVKIKHAVQAQHKKQHTTHVSKVEKPVVKVQVNKAAKNAPKQQVTTNKLPQTGENSTSGLWGTILLMLSSLLGFFGFRKKDDEKDRH</sequence>
<dbReference type="Pfam" id="PF17965">
    <property type="entry name" value="MucBP_2"/>
    <property type="match status" value="18"/>
</dbReference>
<feature type="domain" description="Gram-positive cocci surface proteins LPxTG" evidence="8">
    <location>
        <begin position="4100"/>
        <end position="4138"/>
    </location>
</feature>
<evidence type="ECO:0000256" key="5">
    <source>
        <dbReference type="ARBA" id="ARBA00023088"/>
    </source>
</evidence>
<keyword evidence="2" id="KW-0964">Secreted</keyword>
<evidence type="ECO:0000256" key="1">
    <source>
        <dbReference type="ARBA" id="ARBA00022512"/>
    </source>
</evidence>
<feature type="compositionally biased region" description="Polar residues" evidence="6">
    <location>
        <begin position="4000"/>
        <end position="4010"/>
    </location>
</feature>
<comment type="caution">
    <text evidence="9">The sequence shown here is derived from an EMBL/GenBank/DDBJ whole genome shotgun (WGS) entry which is preliminary data.</text>
</comment>
<feature type="compositionally biased region" description="Low complexity" evidence="6">
    <location>
        <begin position="123"/>
        <end position="140"/>
    </location>
</feature>
<gene>
    <name evidence="9" type="ORF">H9861_03720</name>
</gene>
<dbReference type="PROSITE" id="PS50847">
    <property type="entry name" value="GRAM_POS_ANCHORING"/>
    <property type="match status" value="1"/>
</dbReference>
<feature type="region of interest" description="Disordered" evidence="6">
    <location>
        <begin position="123"/>
        <end position="195"/>
    </location>
</feature>
<keyword evidence="7" id="KW-0472">Membrane</keyword>
<dbReference type="Gene3D" id="3.10.20.470">
    <property type="match status" value="19"/>
</dbReference>
<dbReference type="NCBIfam" id="TIGR01167">
    <property type="entry name" value="LPXTG_anchor"/>
    <property type="match status" value="1"/>
</dbReference>
<keyword evidence="1" id="KW-0134">Cell wall</keyword>
<evidence type="ECO:0000313" key="10">
    <source>
        <dbReference type="Proteomes" id="UP000823963"/>
    </source>
</evidence>
<dbReference type="InterPro" id="IPR041558">
    <property type="entry name" value="MucBP_2"/>
</dbReference>
<evidence type="ECO:0000256" key="4">
    <source>
        <dbReference type="ARBA" id="ARBA00022737"/>
    </source>
</evidence>
<evidence type="ECO:0000256" key="2">
    <source>
        <dbReference type="ARBA" id="ARBA00022525"/>
    </source>
</evidence>
<dbReference type="NCBIfam" id="TIGR03715">
    <property type="entry name" value="KxYKxGKxW"/>
    <property type="match status" value="1"/>
</dbReference>
<feature type="compositionally biased region" description="Polar residues" evidence="6">
    <location>
        <begin position="222"/>
        <end position="234"/>
    </location>
</feature>
<keyword evidence="3" id="KW-0732">Signal</keyword>
<proteinExistence type="predicted"/>
<keyword evidence="7" id="KW-0812">Transmembrane</keyword>
<dbReference type="InterPro" id="IPR019931">
    <property type="entry name" value="LPXTG_anchor"/>
</dbReference>
<dbReference type="Proteomes" id="UP000823963">
    <property type="component" value="Unassembled WGS sequence"/>
</dbReference>
<feature type="region of interest" description="Disordered" evidence="6">
    <location>
        <begin position="210"/>
        <end position="239"/>
    </location>
</feature>
<evidence type="ECO:0000259" key="8">
    <source>
        <dbReference type="PROSITE" id="PS50847"/>
    </source>
</evidence>
<feature type="compositionally biased region" description="Low complexity" evidence="6">
    <location>
        <begin position="151"/>
        <end position="178"/>
    </location>
</feature>
<dbReference type="Gene3D" id="3.10.20.320">
    <property type="entry name" value="Putative peptidoglycan bound protein (lpxtg motif)"/>
    <property type="match status" value="1"/>
</dbReference>
<dbReference type="EMBL" id="DXFP01000030">
    <property type="protein sequence ID" value="HIX01843.1"/>
    <property type="molecule type" value="Genomic_DNA"/>
</dbReference>
<feature type="region of interest" description="Disordered" evidence="6">
    <location>
        <begin position="64"/>
        <end position="109"/>
    </location>
</feature>
<dbReference type="InterPro" id="IPR009459">
    <property type="entry name" value="MucBP_dom"/>
</dbReference>
<evidence type="ECO:0000313" key="9">
    <source>
        <dbReference type="EMBL" id="HIX01843.1"/>
    </source>
</evidence>
<organism evidence="9 10">
    <name type="scientific">Candidatus Ligilactobacillus excrementigallinarum</name>
    <dbReference type="NCBI Taxonomy" id="2838641"/>
    <lineage>
        <taxon>Bacteria</taxon>
        <taxon>Bacillati</taxon>
        <taxon>Bacillota</taxon>
        <taxon>Bacilli</taxon>
        <taxon>Lactobacillales</taxon>
        <taxon>Lactobacillaceae</taxon>
        <taxon>Ligilactobacillus</taxon>
    </lineage>
</organism>
<accession>A0A9D1UWR7</accession>
<dbReference type="InterPro" id="IPR041495">
    <property type="entry name" value="Mub_B2"/>
</dbReference>
<evidence type="ECO:0000256" key="6">
    <source>
        <dbReference type="SAM" id="MobiDB-lite"/>
    </source>
</evidence>
<feature type="region of interest" description="Disordered" evidence="6">
    <location>
        <begin position="4000"/>
        <end position="4051"/>
    </location>
</feature>
<protein>
    <submittedName>
        <fullName evidence="9">MucBP domain-containing protein</fullName>
    </submittedName>
</protein>
<evidence type="ECO:0000256" key="7">
    <source>
        <dbReference type="SAM" id="Phobius"/>
    </source>
</evidence>
<dbReference type="Gene3D" id="2.60.40.4300">
    <property type="match status" value="20"/>
</dbReference>
<keyword evidence="7" id="KW-1133">Transmembrane helix</keyword>
<reference evidence="9" key="1">
    <citation type="journal article" date="2021" name="PeerJ">
        <title>Extensive microbial diversity within the chicken gut microbiome revealed by metagenomics and culture.</title>
        <authorList>
            <person name="Gilroy R."/>
            <person name="Ravi A."/>
            <person name="Getino M."/>
            <person name="Pursley I."/>
            <person name="Horton D.L."/>
            <person name="Alikhan N.F."/>
            <person name="Baker D."/>
            <person name="Gharbi K."/>
            <person name="Hall N."/>
            <person name="Watson M."/>
            <person name="Adriaenssens E.M."/>
            <person name="Foster-Nyarko E."/>
            <person name="Jarju S."/>
            <person name="Secka A."/>
            <person name="Antonio M."/>
            <person name="Oren A."/>
            <person name="Chaudhuri R.R."/>
            <person name="La Ragione R."/>
            <person name="Hildebrand F."/>
            <person name="Pallen M.J."/>
        </authorList>
    </citation>
    <scope>NUCLEOTIDE SEQUENCE</scope>
    <source>
        <strain evidence="9">6627</strain>
    </source>
</reference>
<evidence type="ECO:0000256" key="3">
    <source>
        <dbReference type="ARBA" id="ARBA00022729"/>
    </source>
</evidence>
<keyword evidence="4" id="KW-0677">Repeat</keyword>